<dbReference type="EMBL" id="JAAFYZ010000056">
    <property type="protein sequence ID" value="MBS2548806.1"/>
    <property type="molecule type" value="Genomic_DNA"/>
</dbReference>
<comment type="caution">
    <text evidence="1">The sequence shown here is derived from an EMBL/GenBank/DDBJ whole genome shotgun (WGS) entry which is preliminary data.</text>
</comment>
<dbReference type="InterPro" id="IPR053780">
    <property type="entry name" value="Gp66-like"/>
</dbReference>
<proteinExistence type="predicted"/>
<organism evidence="1 2">
    <name type="scientific">Catenulispora pinistramenti</name>
    <dbReference type="NCBI Taxonomy" id="2705254"/>
    <lineage>
        <taxon>Bacteria</taxon>
        <taxon>Bacillati</taxon>
        <taxon>Actinomycetota</taxon>
        <taxon>Actinomycetes</taxon>
        <taxon>Catenulisporales</taxon>
        <taxon>Catenulisporaceae</taxon>
        <taxon>Catenulispora</taxon>
    </lineage>
</organism>
<dbReference type="NCBIfam" id="NF045478">
    <property type="entry name" value="XF1762_fam"/>
    <property type="match status" value="1"/>
</dbReference>
<reference evidence="1 2" key="1">
    <citation type="submission" date="2020-02" db="EMBL/GenBank/DDBJ databases">
        <title>Acidophilic actinobacteria isolated from forest soil.</title>
        <authorList>
            <person name="Golinska P."/>
        </authorList>
    </citation>
    <scope>NUCLEOTIDE SEQUENCE [LARGE SCALE GENOMIC DNA]</scope>
    <source>
        <strain evidence="1 2">NL8</strain>
    </source>
</reference>
<evidence type="ECO:0000313" key="1">
    <source>
        <dbReference type="EMBL" id="MBS2548806.1"/>
    </source>
</evidence>
<name>A0ABS5KRY0_9ACTN</name>
<keyword evidence="2" id="KW-1185">Reference proteome</keyword>
<accession>A0ABS5KRY0</accession>
<dbReference type="Proteomes" id="UP000730482">
    <property type="component" value="Unassembled WGS sequence"/>
</dbReference>
<gene>
    <name evidence="1" type="ORF">KGQ19_18225</name>
</gene>
<sequence>MSFADACAFVDAHHRHHTAPRGHKFSLGVLAAGDLAGVAIIGRPVARVFDDGLTLEVTRLATDGTANACSALYGATARVARAAGYHRILTYTRADETGASLRGAGWQRIADRPARSGWHTPSRPRTHRGTEHTARVLWELIVNPA</sequence>
<protein>
    <recommendedName>
        <fullName evidence="3">GCN5-related N-acetyltransferase</fullName>
    </recommendedName>
</protein>
<evidence type="ECO:0000313" key="2">
    <source>
        <dbReference type="Proteomes" id="UP000730482"/>
    </source>
</evidence>
<evidence type="ECO:0008006" key="3">
    <source>
        <dbReference type="Google" id="ProtNLM"/>
    </source>
</evidence>